<dbReference type="Proteomes" id="UP000269396">
    <property type="component" value="Unassembled WGS sequence"/>
</dbReference>
<reference evidence="1 2" key="1">
    <citation type="submission" date="2018-11" db="EMBL/GenBank/DDBJ databases">
        <authorList>
            <consortium name="Pathogen Informatics"/>
        </authorList>
    </citation>
    <scope>NUCLEOTIDE SEQUENCE [LARGE SCALE GENOMIC DNA]</scope>
    <source>
        <strain>Denwood</strain>
        <strain evidence="2">Zambia</strain>
    </source>
</reference>
<organism evidence="1 2">
    <name type="scientific">Schistosoma mattheei</name>
    <dbReference type="NCBI Taxonomy" id="31246"/>
    <lineage>
        <taxon>Eukaryota</taxon>
        <taxon>Metazoa</taxon>
        <taxon>Spiralia</taxon>
        <taxon>Lophotrochozoa</taxon>
        <taxon>Platyhelminthes</taxon>
        <taxon>Trematoda</taxon>
        <taxon>Digenea</taxon>
        <taxon>Strigeidida</taxon>
        <taxon>Schistosomatoidea</taxon>
        <taxon>Schistosomatidae</taxon>
        <taxon>Schistosoma</taxon>
    </lineage>
</organism>
<dbReference type="AlphaFoldDB" id="A0A3P8GBR4"/>
<keyword evidence="2" id="KW-1185">Reference proteome</keyword>
<evidence type="ECO:0000313" key="1">
    <source>
        <dbReference type="EMBL" id="VDP69348.1"/>
    </source>
</evidence>
<proteinExistence type="predicted"/>
<name>A0A3P8GBR4_9TREM</name>
<accession>A0A3P8GBR4</accession>
<evidence type="ECO:0000313" key="2">
    <source>
        <dbReference type="Proteomes" id="UP000269396"/>
    </source>
</evidence>
<dbReference type="EMBL" id="UZAL01036222">
    <property type="protein sequence ID" value="VDP69348.1"/>
    <property type="molecule type" value="Genomic_DNA"/>
</dbReference>
<protein>
    <submittedName>
        <fullName evidence="1">Uncharacterized protein</fullName>
    </submittedName>
</protein>
<gene>
    <name evidence="1" type="ORF">SMTD_LOCUS15726</name>
</gene>
<sequence length="33" mass="3907">MYHRHDEVIYFATSCTILQALFHCLQSHPIVCE</sequence>